<dbReference type="EMBL" id="JBJKTR010000004">
    <property type="protein sequence ID" value="KAL3371858.1"/>
    <property type="molecule type" value="Genomic_DNA"/>
</dbReference>
<sequence length="398" mass="44672">SSRSAGNDRAMAFLFHKFQEGVKILAKSPTFARESRLLQFEADINLLFLYTSYNRLGRNAEEADAEEIIDMANKASLDDQQKQVHENVHSQVTNFCSYMDEILLLDQKVKDNQATSPATPHSPPRSSGLGLAVGGNSLAQDRIAVPETKTLHRTEVSQRLKDLMGYTLEVKPSQIPHEDAGKGLFLQGEANIGSVIAFYPGVVYPPAYYRYILGYPRVDAQNSHLITRYDGTMINAQPWGAGGESREIWDWTSSPEPKHTMQADEKGSDLDGTHVGGNLEVLERRNPLAFAHFANHPTKGMFPNVMIYPYNFPLLEKDMRPYIPNVSFGNGEETDTSKFGSFRLKTWKSNNNESKVPVLKTLVLVATRAICDEEVLLNYRLSNSEHIPSWYTPVDEED</sequence>
<dbReference type="PANTHER" id="PTHR33524">
    <property type="entry name" value="C5ORF35"/>
    <property type="match status" value="1"/>
</dbReference>
<evidence type="ECO:0000313" key="2">
    <source>
        <dbReference type="EMBL" id="KAL3371858.1"/>
    </source>
</evidence>
<dbReference type="InterPro" id="IPR046341">
    <property type="entry name" value="SET_dom_sf"/>
</dbReference>
<protein>
    <recommendedName>
        <fullName evidence="4">SET domain-containing protein</fullName>
    </recommendedName>
</protein>
<evidence type="ECO:0008006" key="4">
    <source>
        <dbReference type="Google" id="ProtNLM"/>
    </source>
</evidence>
<accession>A0ABD2UTE8</accession>
<keyword evidence="3" id="KW-1185">Reference proteome</keyword>
<name>A0ABD2UTE8_9SOLN</name>
<dbReference type="Gene3D" id="2.170.270.10">
    <property type="entry name" value="SET domain"/>
    <property type="match status" value="1"/>
</dbReference>
<dbReference type="Proteomes" id="UP001627284">
    <property type="component" value="Unassembled WGS sequence"/>
</dbReference>
<comment type="caution">
    <text evidence="2">The sequence shown here is derived from an EMBL/GenBank/DDBJ whole genome shotgun (WGS) entry which is preliminary data.</text>
</comment>
<feature type="non-terminal residue" evidence="2">
    <location>
        <position position="1"/>
    </location>
</feature>
<evidence type="ECO:0000256" key="1">
    <source>
        <dbReference type="SAM" id="MobiDB-lite"/>
    </source>
</evidence>
<reference evidence="2 3" key="1">
    <citation type="submission" date="2024-05" db="EMBL/GenBank/DDBJ databases">
        <title>De novo assembly of an allotetraploid wild potato.</title>
        <authorList>
            <person name="Hosaka A.J."/>
        </authorList>
    </citation>
    <scope>NUCLEOTIDE SEQUENCE [LARGE SCALE GENOMIC DNA]</scope>
    <source>
        <tissue evidence="2">Young leaves</tissue>
    </source>
</reference>
<dbReference type="PANTHER" id="PTHR33524:SF4">
    <property type="entry name" value="SET DOMAIN-CONTAINING PROTEIN"/>
    <property type="match status" value="1"/>
</dbReference>
<dbReference type="AlphaFoldDB" id="A0ABD2UTE8"/>
<dbReference type="InterPro" id="IPR040415">
    <property type="entry name" value="SETD9"/>
</dbReference>
<evidence type="ECO:0000313" key="3">
    <source>
        <dbReference type="Proteomes" id="UP001627284"/>
    </source>
</evidence>
<feature type="region of interest" description="Disordered" evidence="1">
    <location>
        <begin position="112"/>
        <end position="131"/>
    </location>
</feature>
<proteinExistence type="predicted"/>
<dbReference type="CDD" id="cd10537">
    <property type="entry name" value="SET_SETD9"/>
    <property type="match status" value="1"/>
</dbReference>
<gene>
    <name evidence="2" type="ORF">AABB24_008410</name>
</gene>
<organism evidence="2 3">
    <name type="scientific">Solanum stoloniferum</name>
    <dbReference type="NCBI Taxonomy" id="62892"/>
    <lineage>
        <taxon>Eukaryota</taxon>
        <taxon>Viridiplantae</taxon>
        <taxon>Streptophyta</taxon>
        <taxon>Embryophyta</taxon>
        <taxon>Tracheophyta</taxon>
        <taxon>Spermatophyta</taxon>
        <taxon>Magnoliopsida</taxon>
        <taxon>eudicotyledons</taxon>
        <taxon>Gunneridae</taxon>
        <taxon>Pentapetalae</taxon>
        <taxon>asterids</taxon>
        <taxon>lamiids</taxon>
        <taxon>Solanales</taxon>
        <taxon>Solanaceae</taxon>
        <taxon>Solanoideae</taxon>
        <taxon>Solaneae</taxon>
        <taxon>Solanum</taxon>
    </lineage>
</organism>